<reference evidence="1 2" key="1">
    <citation type="journal article" date="2018" name="J. Allergy Clin. Immunol.">
        <title>High-quality assembly of Dermatophagoides pteronyssinus genome and transcriptome reveals a wide range of novel allergens.</title>
        <authorList>
            <person name="Liu X.Y."/>
            <person name="Yang K.Y."/>
            <person name="Wang M.Q."/>
            <person name="Kwok J.S."/>
            <person name="Zeng X."/>
            <person name="Yang Z."/>
            <person name="Xiao X.J."/>
            <person name="Lau C.P."/>
            <person name="Li Y."/>
            <person name="Huang Z.M."/>
            <person name="Ba J.G."/>
            <person name="Yim A.K."/>
            <person name="Ouyang C.Y."/>
            <person name="Ngai S.M."/>
            <person name="Chan T.F."/>
            <person name="Leung E.L."/>
            <person name="Liu L."/>
            <person name="Liu Z.G."/>
            <person name="Tsui S.K."/>
        </authorList>
    </citation>
    <scope>NUCLEOTIDE SEQUENCE [LARGE SCALE GENOMIC DNA]</scope>
    <source>
        <strain evidence="1">Derp</strain>
    </source>
</reference>
<protein>
    <submittedName>
        <fullName evidence="1">Uncharacterized protein</fullName>
    </submittedName>
</protein>
<comment type="caution">
    <text evidence="1">The sequence shown here is derived from an EMBL/GenBank/DDBJ whole genome shotgun (WGS) entry which is preliminary data.</text>
</comment>
<sequence length="87" mass="9693">MVLVDSIDANFSSERIKYTTVLSISSISFKSSSFNDDNDVDDSLESDNNNLDNVRHLFSLNDGRTRKQPFGLHGCCNNCSDVSRSII</sequence>
<name>A0ABQ8JS09_DERPT</name>
<evidence type="ECO:0000313" key="1">
    <source>
        <dbReference type="EMBL" id="KAH9425386.1"/>
    </source>
</evidence>
<dbReference type="Proteomes" id="UP000887458">
    <property type="component" value="Unassembled WGS sequence"/>
</dbReference>
<proteinExistence type="predicted"/>
<organism evidence="1 2">
    <name type="scientific">Dermatophagoides pteronyssinus</name>
    <name type="common">European house dust mite</name>
    <dbReference type="NCBI Taxonomy" id="6956"/>
    <lineage>
        <taxon>Eukaryota</taxon>
        <taxon>Metazoa</taxon>
        <taxon>Ecdysozoa</taxon>
        <taxon>Arthropoda</taxon>
        <taxon>Chelicerata</taxon>
        <taxon>Arachnida</taxon>
        <taxon>Acari</taxon>
        <taxon>Acariformes</taxon>
        <taxon>Sarcoptiformes</taxon>
        <taxon>Astigmata</taxon>
        <taxon>Psoroptidia</taxon>
        <taxon>Analgoidea</taxon>
        <taxon>Pyroglyphidae</taxon>
        <taxon>Dermatophagoidinae</taxon>
        <taxon>Dermatophagoides</taxon>
    </lineage>
</organism>
<evidence type="ECO:0000313" key="2">
    <source>
        <dbReference type="Proteomes" id="UP000887458"/>
    </source>
</evidence>
<reference evidence="1 2" key="2">
    <citation type="journal article" date="2022" name="Mol. Biol. Evol.">
        <title>Comparative Genomics Reveals Insights into the Divergent Evolution of Astigmatic Mites and Household Pest Adaptations.</title>
        <authorList>
            <person name="Xiong Q."/>
            <person name="Wan A.T."/>
            <person name="Liu X."/>
            <person name="Fung C.S."/>
            <person name="Xiao X."/>
            <person name="Malainual N."/>
            <person name="Hou J."/>
            <person name="Wang L."/>
            <person name="Wang M."/>
            <person name="Yang K.Y."/>
            <person name="Cui Y."/>
            <person name="Leung E.L."/>
            <person name="Nong W."/>
            <person name="Shin S.K."/>
            <person name="Au S.W."/>
            <person name="Jeong K.Y."/>
            <person name="Chew F.T."/>
            <person name="Hui J.H."/>
            <person name="Leung T.F."/>
            <person name="Tungtrongchitr A."/>
            <person name="Zhong N."/>
            <person name="Liu Z."/>
            <person name="Tsui S.K."/>
        </authorList>
    </citation>
    <scope>NUCLEOTIDE SEQUENCE [LARGE SCALE GENOMIC DNA]</scope>
    <source>
        <strain evidence="1">Derp</strain>
    </source>
</reference>
<gene>
    <name evidence="1" type="ORF">DERP_005993</name>
</gene>
<accession>A0ABQ8JS09</accession>
<keyword evidence="2" id="KW-1185">Reference proteome</keyword>
<dbReference type="EMBL" id="NJHN03000018">
    <property type="protein sequence ID" value="KAH9425386.1"/>
    <property type="molecule type" value="Genomic_DNA"/>
</dbReference>